<dbReference type="Pfam" id="PF17919">
    <property type="entry name" value="RT_RNaseH_2"/>
    <property type="match status" value="1"/>
</dbReference>
<dbReference type="InterPro" id="IPR000477">
    <property type="entry name" value="RT_dom"/>
</dbReference>
<keyword evidence="4" id="KW-0378">Hydrolase</keyword>
<dbReference type="Gene3D" id="1.10.340.70">
    <property type="match status" value="1"/>
</dbReference>
<name>A0A1B6J3F0_9HEMI</name>
<dbReference type="FunFam" id="3.30.70.270:FF:000020">
    <property type="entry name" value="Transposon Tf2-6 polyprotein-like Protein"/>
    <property type="match status" value="1"/>
</dbReference>
<feature type="domain" description="Reverse transcriptase" evidence="7">
    <location>
        <begin position="1"/>
        <end position="152"/>
    </location>
</feature>
<reference evidence="9" key="1">
    <citation type="submission" date="2015-11" db="EMBL/GenBank/DDBJ databases">
        <title>De novo transcriptome assembly of four potential Pierce s Disease insect vectors from Arizona vineyards.</title>
        <authorList>
            <person name="Tassone E.E."/>
        </authorList>
    </citation>
    <scope>NUCLEOTIDE SEQUENCE</scope>
</reference>
<dbReference type="Gene3D" id="3.30.70.270">
    <property type="match status" value="2"/>
</dbReference>
<keyword evidence="6" id="KW-0511">Multifunctional enzyme</keyword>
<accession>A0A1B6J3F0</accession>
<proteinExistence type="predicted"/>
<dbReference type="GO" id="GO:0003964">
    <property type="term" value="F:RNA-directed DNA polymerase activity"/>
    <property type="evidence" value="ECO:0007669"/>
    <property type="project" value="UniProtKB-KW"/>
</dbReference>
<evidence type="ECO:0000256" key="6">
    <source>
        <dbReference type="ARBA" id="ARBA00023268"/>
    </source>
</evidence>
<dbReference type="FunFam" id="3.10.20.370:FF:000001">
    <property type="entry name" value="Retrovirus-related Pol polyprotein from transposon 17.6-like protein"/>
    <property type="match status" value="1"/>
</dbReference>
<evidence type="ECO:0000256" key="3">
    <source>
        <dbReference type="ARBA" id="ARBA00022722"/>
    </source>
</evidence>
<dbReference type="SUPFAM" id="SSF53098">
    <property type="entry name" value="Ribonuclease H-like"/>
    <property type="match status" value="1"/>
</dbReference>
<sequence>MVINYSKLNSKLKRVEHPIGDVYESYHYLQGCTYFSNLDLSNSFYQLKLTEKSKHLTGFVTPFESYEFNRVPYGLHLGSGTMSRLLNKVLQGVKFQYALNYVDDIIIFSKSLPEHIEHVRDVVERLAKHGLTVNPNKVSFACKEIKFLGHLISKDQIRVDPDRTSAIRDAREPKDAKGVSRFIGAVSYFAKFIPNYADKAACLNELRKKNRKFEWTQECQESFNSLKESVSTPPVLIIPDYNKPFILCTDASDKAAGSCLMQEIEGENKPVAYYSKKFNESEQRNLTVYQKEALAVVCAINKFRSYLEVRPFTLITDNSALAWVLGNFRKLGKLGRWAATILSLPFKIKHVKSKDNAVADYLSRLFERRDKMESVEEIEEYQYGIENDSVTDNSIRVAIKEENVNSVFVNSVGNFPLAYTDFKVHQTQDNIIRKIYNSIKGGTNSEKYFLCKGVVMYRSKPTSKPKICLPEHLVDMVFKYYHESEIGGHYGILKTTRKICDLFYHADLAGLIKDKVKMCEACALAKTGKVFHGKLISGVSDRPMDKLYIDIFGPLTRSSSGNNNILIVLDDHSKMVFLSAIKDAKSKSIIKVLESEIFKNFAYCKNIVSDNAQCFRSVELKNYLFARGINHQFVTPFVPQGNKSERQLRTVKQMLKIYFNSDQTKWDTKLTELQLAINCATSEATKNSPYEIMFGNRPNLELTNRWNINDLLDCDVSKPDNLDRFQRTVLNLKKSISANRKRAGYSDKECEHPFKVGSLVYVKTHWLSNKAEKFQAKMANRFCGPYRIIYKLTEVTFIVQDIKDERSVKKVHVSQLKLKY</sequence>
<keyword evidence="2" id="KW-0548">Nucleotidyltransferase</keyword>
<dbReference type="CDD" id="cd01647">
    <property type="entry name" value="RT_LTR"/>
    <property type="match status" value="1"/>
</dbReference>
<dbReference type="InterPro" id="IPR041577">
    <property type="entry name" value="RT_RNaseH_2"/>
</dbReference>
<dbReference type="Pfam" id="PF00078">
    <property type="entry name" value="RVT_1"/>
    <property type="match status" value="1"/>
</dbReference>
<dbReference type="InterPro" id="IPR036397">
    <property type="entry name" value="RNaseH_sf"/>
</dbReference>
<keyword evidence="4" id="KW-0255">Endonuclease</keyword>
<dbReference type="Gene3D" id="3.30.420.10">
    <property type="entry name" value="Ribonuclease H-like superfamily/Ribonuclease H"/>
    <property type="match status" value="1"/>
</dbReference>
<dbReference type="GO" id="GO:0015074">
    <property type="term" value="P:DNA integration"/>
    <property type="evidence" value="ECO:0007669"/>
    <property type="project" value="InterPro"/>
</dbReference>
<dbReference type="CDD" id="cd09274">
    <property type="entry name" value="RNase_HI_RT_Ty3"/>
    <property type="match status" value="1"/>
</dbReference>
<dbReference type="PANTHER" id="PTHR37984:SF5">
    <property type="entry name" value="PROTEIN NYNRIN-LIKE"/>
    <property type="match status" value="1"/>
</dbReference>
<dbReference type="EMBL" id="GECU01014028">
    <property type="protein sequence ID" value="JAS93678.1"/>
    <property type="molecule type" value="Transcribed_RNA"/>
</dbReference>
<dbReference type="PANTHER" id="PTHR37984">
    <property type="entry name" value="PROTEIN CBG26694"/>
    <property type="match status" value="1"/>
</dbReference>
<gene>
    <name evidence="9" type="ORF">g.51935</name>
</gene>
<dbReference type="InterPro" id="IPR041588">
    <property type="entry name" value="Integrase_H2C2"/>
</dbReference>
<evidence type="ECO:0000259" key="7">
    <source>
        <dbReference type="PROSITE" id="PS50878"/>
    </source>
</evidence>
<dbReference type="EC" id="2.7.7.49" evidence="1"/>
<evidence type="ECO:0000259" key="8">
    <source>
        <dbReference type="PROSITE" id="PS50994"/>
    </source>
</evidence>
<dbReference type="Pfam" id="PF17921">
    <property type="entry name" value="Integrase_H2C2"/>
    <property type="match status" value="1"/>
</dbReference>
<dbReference type="GO" id="GO:0004519">
    <property type="term" value="F:endonuclease activity"/>
    <property type="evidence" value="ECO:0007669"/>
    <property type="project" value="UniProtKB-KW"/>
</dbReference>
<dbReference type="InterPro" id="IPR043128">
    <property type="entry name" value="Rev_trsase/Diguanyl_cyclase"/>
</dbReference>
<feature type="domain" description="Integrase catalytic" evidence="8">
    <location>
        <begin position="539"/>
        <end position="697"/>
    </location>
</feature>
<dbReference type="GO" id="GO:0042575">
    <property type="term" value="C:DNA polymerase complex"/>
    <property type="evidence" value="ECO:0007669"/>
    <property type="project" value="UniProtKB-ARBA"/>
</dbReference>
<dbReference type="PROSITE" id="PS50878">
    <property type="entry name" value="RT_POL"/>
    <property type="match status" value="1"/>
</dbReference>
<evidence type="ECO:0000256" key="2">
    <source>
        <dbReference type="ARBA" id="ARBA00022695"/>
    </source>
</evidence>
<dbReference type="GO" id="GO:0003676">
    <property type="term" value="F:nucleic acid binding"/>
    <property type="evidence" value="ECO:0007669"/>
    <property type="project" value="InterPro"/>
</dbReference>
<dbReference type="Gene3D" id="3.10.10.10">
    <property type="entry name" value="HIV Type 1 Reverse Transcriptase, subunit A, domain 1"/>
    <property type="match status" value="1"/>
</dbReference>
<keyword evidence="3" id="KW-0540">Nuclease</keyword>
<evidence type="ECO:0000313" key="9">
    <source>
        <dbReference type="EMBL" id="JAS93678.1"/>
    </source>
</evidence>
<keyword evidence="2" id="KW-0808">Transferase</keyword>
<organism evidence="9">
    <name type="scientific">Homalodisca liturata</name>
    <dbReference type="NCBI Taxonomy" id="320908"/>
    <lineage>
        <taxon>Eukaryota</taxon>
        <taxon>Metazoa</taxon>
        <taxon>Ecdysozoa</taxon>
        <taxon>Arthropoda</taxon>
        <taxon>Hexapoda</taxon>
        <taxon>Insecta</taxon>
        <taxon>Pterygota</taxon>
        <taxon>Neoptera</taxon>
        <taxon>Paraneoptera</taxon>
        <taxon>Hemiptera</taxon>
        <taxon>Auchenorrhyncha</taxon>
        <taxon>Membracoidea</taxon>
        <taxon>Cicadellidae</taxon>
        <taxon>Cicadellinae</taxon>
        <taxon>Proconiini</taxon>
        <taxon>Homalodisca</taxon>
    </lineage>
</organism>
<dbReference type="PROSITE" id="PS50994">
    <property type="entry name" value="INTEGRASE"/>
    <property type="match status" value="1"/>
</dbReference>
<evidence type="ECO:0000256" key="5">
    <source>
        <dbReference type="ARBA" id="ARBA00022918"/>
    </source>
</evidence>
<dbReference type="InterPro" id="IPR050951">
    <property type="entry name" value="Retrovirus_Pol_polyprotein"/>
</dbReference>
<keyword evidence="5" id="KW-0695">RNA-directed DNA polymerase</keyword>
<protein>
    <recommendedName>
        <fullName evidence="1">RNA-directed DNA polymerase</fullName>
        <ecNumber evidence="1">2.7.7.49</ecNumber>
    </recommendedName>
</protein>
<dbReference type="InterPro" id="IPR043502">
    <property type="entry name" value="DNA/RNA_pol_sf"/>
</dbReference>
<dbReference type="InterPro" id="IPR001584">
    <property type="entry name" value="Integrase_cat-core"/>
</dbReference>
<evidence type="ECO:0000256" key="1">
    <source>
        <dbReference type="ARBA" id="ARBA00012493"/>
    </source>
</evidence>
<dbReference type="AlphaFoldDB" id="A0A1B6J3F0"/>
<evidence type="ECO:0000256" key="4">
    <source>
        <dbReference type="ARBA" id="ARBA00022759"/>
    </source>
</evidence>
<dbReference type="InterPro" id="IPR012337">
    <property type="entry name" value="RNaseH-like_sf"/>
</dbReference>
<dbReference type="SUPFAM" id="SSF56672">
    <property type="entry name" value="DNA/RNA polymerases"/>
    <property type="match status" value="1"/>
</dbReference>